<protein>
    <submittedName>
        <fullName evidence="14">Uncharacterized protein</fullName>
    </submittedName>
</protein>
<evidence type="ECO:0000256" key="2">
    <source>
        <dbReference type="ARBA" id="ARBA00009687"/>
    </source>
</evidence>
<keyword evidence="3" id="KW-0547">Nucleotide-binding</keyword>
<proteinExistence type="inferred from homology"/>
<evidence type="ECO:0000256" key="4">
    <source>
        <dbReference type="ARBA" id="ARBA00022801"/>
    </source>
</evidence>
<keyword evidence="7" id="KW-0156">Chromatin regulator</keyword>
<dbReference type="SUPFAM" id="SSF52540">
    <property type="entry name" value="P-loop containing nucleoside triphosphate hydrolases"/>
    <property type="match status" value="2"/>
</dbReference>
<reference evidence="14 15" key="1">
    <citation type="submission" date="2015-02" db="EMBL/GenBank/DDBJ databases">
        <authorList>
            <person name="Chooi Y.-H."/>
        </authorList>
    </citation>
    <scope>NUCLEOTIDE SEQUENCE [LARGE SCALE GENOMIC DNA]</scope>
    <source>
        <strain evidence="14">E3</strain>
    </source>
</reference>
<feature type="domain" description="SANT" evidence="13">
    <location>
        <begin position="700"/>
        <end position="752"/>
    </location>
</feature>
<dbReference type="GO" id="GO:0034728">
    <property type="term" value="P:nucleosome organization"/>
    <property type="evidence" value="ECO:0007669"/>
    <property type="project" value="TreeGrafter"/>
</dbReference>
<dbReference type="PROSITE" id="PS51194">
    <property type="entry name" value="HELICASE_CTER"/>
    <property type="match status" value="1"/>
</dbReference>
<dbReference type="GO" id="GO:0005634">
    <property type="term" value="C:nucleus"/>
    <property type="evidence" value="ECO:0007669"/>
    <property type="project" value="UniProtKB-SubCell"/>
</dbReference>
<keyword evidence="4" id="KW-0378">Hydrolase</keyword>
<dbReference type="InterPro" id="IPR036306">
    <property type="entry name" value="ISWI_HAND-dom_sf"/>
</dbReference>
<dbReference type="SUPFAM" id="SSF101224">
    <property type="entry name" value="HAND domain of the nucleosome remodeling ATPase ISWI"/>
    <property type="match status" value="1"/>
</dbReference>
<dbReference type="InterPro" id="IPR001650">
    <property type="entry name" value="Helicase_C-like"/>
</dbReference>
<dbReference type="InterPro" id="IPR027417">
    <property type="entry name" value="P-loop_NTPase"/>
</dbReference>
<keyword evidence="9" id="KW-0539">Nucleus</keyword>
<dbReference type="InterPro" id="IPR002464">
    <property type="entry name" value="DNA/RNA_helicase_DEAH_CS"/>
</dbReference>
<dbReference type="GO" id="GO:0005524">
    <property type="term" value="F:ATP binding"/>
    <property type="evidence" value="ECO:0007669"/>
    <property type="project" value="UniProtKB-KW"/>
</dbReference>
<dbReference type="Gene3D" id="1.10.1040.30">
    <property type="entry name" value="ISWI, HAND domain"/>
    <property type="match status" value="1"/>
</dbReference>
<dbReference type="EMBL" id="CDSF01000130">
    <property type="protein sequence ID" value="CEP02514.1"/>
    <property type="molecule type" value="Genomic_DNA"/>
</dbReference>
<keyword evidence="8" id="KW-0238">DNA-binding</keyword>
<dbReference type="Pfam" id="PF09111">
    <property type="entry name" value="SLIDE"/>
    <property type="match status" value="1"/>
</dbReference>
<dbReference type="STRING" id="37360.A0A0G4J539"/>
<dbReference type="PROSITE" id="PS51293">
    <property type="entry name" value="SANT"/>
    <property type="match status" value="1"/>
</dbReference>
<organism evidence="14 15">
    <name type="scientific">Plasmodiophora brassicae</name>
    <name type="common">Clubroot disease agent</name>
    <dbReference type="NCBI Taxonomy" id="37360"/>
    <lineage>
        <taxon>Eukaryota</taxon>
        <taxon>Sar</taxon>
        <taxon>Rhizaria</taxon>
        <taxon>Endomyxa</taxon>
        <taxon>Phytomyxea</taxon>
        <taxon>Plasmodiophorida</taxon>
        <taxon>Plasmodiophoridae</taxon>
        <taxon>Plasmodiophora</taxon>
    </lineage>
</organism>
<dbReference type="PROSITE" id="PS00690">
    <property type="entry name" value="DEAH_ATP_HELICASE"/>
    <property type="match status" value="1"/>
</dbReference>
<dbReference type="SUPFAM" id="SSF46689">
    <property type="entry name" value="Homeodomain-like"/>
    <property type="match status" value="2"/>
</dbReference>
<dbReference type="GO" id="GO:0042393">
    <property type="term" value="F:histone binding"/>
    <property type="evidence" value="ECO:0007669"/>
    <property type="project" value="TreeGrafter"/>
</dbReference>
<dbReference type="FunFam" id="3.40.50.10810:FF:000005">
    <property type="entry name" value="Photoperiod-independent early flowering 1"/>
    <property type="match status" value="1"/>
</dbReference>
<keyword evidence="5" id="KW-0347">Helicase</keyword>
<comment type="similarity">
    <text evidence="2">Belongs to the SNF2/RAD54 helicase family. ISWI subfamily.</text>
</comment>
<dbReference type="OrthoDB" id="5857104at2759"/>
<dbReference type="InterPro" id="IPR038718">
    <property type="entry name" value="SNF2-like_sf"/>
</dbReference>
<dbReference type="GO" id="GO:0140658">
    <property type="term" value="F:ATP-dependent chromatin remodeler activity"/>
    <property type="evidence" value="ECO:0007669"/>
    <property type="project" value="TreeGrafter"/>
</dbReference>
<evidence type="ECO:0000256" key="10">
    <source>
        <dbReference type="SAM" id="MobiDB-lite"/>
    </source>
</evidence>
<dbReference type="PANTHER" id="PTHR45623:SF49">
    <property type="entry name" value="SWI_SNF-RELATED MATRIX-ASSOCIATED ACTIN-DEPENDENT REGULATOR OF CHROMATIN SUBFAMILY A MEMBER 5"/>
    <property type="match status" value="1"/>
</dbReference>
<dbReference type="CDD" id="cd17997">
    <property type="entry name" value="DEXHc_SMARCA1_SMARCA5"/>
    <property type="match status" value="1"/>
</dbReference>
<dbReference type="Gene3D" id="3.40.50.300">
    <property type="entry name" value="P-loop containing nucleotide triphosphate hydrolases"/>
    <property type="match status" value="1"/>
</dbReference>
<dbReference type="CDD" id="cd18793">
    <property type="entry name" value="SF2_C_SNF"/>
    <property type="match status" value="1"/>
</dbReference>
<keyword evidence="6" id="KW-0067">ATP-binding</keyword>
<dbReference type="FunFam" id="3.40.50.300:FF:000082">
    <property type="entry name" value="ISWI chromatin remodeling complex ATPase ISW1"/>
    <property type="match status" value="1"/>
</dbReference>
<dbReference type="AlphaFoldDB" id="A0A0G4J539"/>
<evidence type="ECO:0000256" key="5">
    <source>
        <dbReference type="ARBA" id="ARBA00022806"/>
    </source>
</evidence>
<dbReference type="OMA" id="VHDYQFF"/>
<dbReference type="PROSITE" id="PS51192">
    <property type="entry name" value="HELICASE_ATP_BIND_1"/>
    <property type="match status" value="1"/>
</dbReference>
<feature type="domain" description="Helicase C-terminal" evidence="12">
    <location>
        <begin position="344"/>
        <end position="495"/>
    </location>
</feature>
<evidence type="ECO:0000256" key="3">
    <source>
        <dbReference type="ARBA" id="ARBA00022741"/>
    </source>
</evidence>
<dbReference type="Pfam" id="PF00176">
    <property type="entry name" value="SNF2-rel_dom"/>
    <property type="match status" value="1"/>
</dbReference>
<dbReference type="SMART" id="SM00487">
    <property type="entry name" value="DEXDc"/>
    <property type="match status" value="1"/>
</dbReference>
<feature type="domain" description="Helicase ATP-binding" evidence="11">
    <location>
        <begin position="49"/>
        <end position="214"/>
    </location>
</feature>
<evidence type="ECO:0000256" key="1">
    <source>
        <dbReference type="ARBA" id="ARBA00004123"/>
    </source>
</evidence>
<dbReference type="Gene3D" id="1.10.10.60">
    <property type="entry name" value="Homeodomain-like"/>
    <property type="match status" value="2"/>
</dbReference>
<dbReference type="GO" id="GO:0000785">
    <property type="term" value="C:chromatin"/>
    <property type="evidence" value="ECO:0007669"/>
    <property type="project" value="TreeGrafter"/>
</dbReference>
<keyword evidence="15" id="KW-1185">Reference proteome</keyword>
<dbReference type="GO" id="GO:0016887">
    <property type="term" value="F:ATP hydrolysis activity"/>
    <property type="evidence" value="ECO:0007669"/>
    <property type="project" value="TreeGrafter"/>
</dbReference>
<dbReference type="Pfam" id="PF00271">
    <property type="entry name" value="Helicase_C"/>
    <property type="match status" value="1"/>
</dbReference>
<evidence type="ECO:0000256" key="9">
    <source>
        <dbReference type="ARBA" id="ARBA00023242"/>
    </source>
</evidence>
<name>A0A0G4J539_PLABS</name>
<dbReference type="InterPro" id="IPR015195">
    <property type="entry name" value="SLIDE"/>
</dbReference>
<evidence type="ECO:0000313" key="14">
    <source>
        <dbReference type="EMBL" id="CEP02514.1"/>
    </source>
</evidence>
<dbReference type="InterPro" id="IPR000330">
    <property type="entry name" value="SNF2_N"/>
</dbReference>
<evidence type="ECO:0000256" key="6">
    <source>
        <dbReference type="ARBA" id="ARBA00022840"/>
    </source>
</evidence>
<dbReference type="Gene3D" id="3.40.50.10810">
    <property type="entry name" value="Tandem AAA-ATPase domain"/>
    <property type="match status" value="1"/>
</dbReference>
<evidence type="ECO:0000313" key="15">
    <source>
        <dbReference type="Proteomes" id="UP000039324"/>
    </source>
</evidence>
<dbReference type="InterPro" id="IPR001005">
    <property type="entry name" value="SANT/Myb"/>
</dbReference>
<accession>A0A0G4J539</accession>
<evidence type="ECO:0000256" key="7">
    <source>
        <dbReference type="ARBA" id="ARBA00022853"/>
    </source>
</evidence>
<evidence type="ECO:0000259" key="13">
    <source>
        <dbReference type="PROSITE" id="PS51293"/>
    </source>
</evidence>
<dbReference type="GO" id="GO:0003677">
    <property type="term" value="F:DNA binding"/>
    <property type="evidence" value="ECO:0007669"/>
    <property type="project" value="UniProtKB-KW"/>
</dbReference>
<dbReference type="InterPro" id="IPR049730">
    <property type="entry name" value="SNF2/RAD54-like_C"/>
</dbReference>
<dbReference type="InterPro" id="IPR014001">
    <property type="entry name" value="Helicase_ATP-bd"/>
</dbReference>
<gene>
    <name evidence="14" type="ORF">PBRA_009098</name>
</gene>
<feature type="region of interest" description="Disordered" evidence="10">
    <location>
        <begin position="874"/>
        <end position="936"/>
    </location>
</feature>
<dbReference type="Proteomes" id="UP000039324">
    <property type="component" value="Unassembled WGS sequence"/>
</dbReference>
<dbReference type="GO" id="GO:0004386">
    <property type="term" value="F:helicase activity"/>
    <property type="evidence" value="ECO:0007669"/>
    <property type="project" value="UniProtKB-KW"/>
</dbReference>
<dbReference type="GO" id="GO:0031491">
    <property type="term" value="F:nucleosome binding"/>
    <property type="evidence" value="ECO:0007669"/>
    <property type="project" value="InterPro"/>
</dbReference>
<evidence type="ECO:0000259" key="11">
    <source>
        <dbReference type="PROSITE" id="PS51192"/>
    </source>
</evidence>
<dbReference type="InterPro" id="IPR017884">
    <property type="entry name" value="SANT_dom"/>
</dbReference>
<evidence type="ECO:0000256" key="8">
    <source>
        <dbReference type="ARBA" id="ARBA00023125"/>
    </source>
</evidence>
<dbReference type="InterPro" id="IPR044754">
    <property type="entry name" value="Isw1/2_DEXHc"/>
</dbReference>
<dbReference type="InterPro" id="IPR009057">
    <property type="entry name" value="Homeodomain-like_sf"/>
</dbReference>
<sequence length="936" mass="106923">MTEKEEDAVIMKDEATEEMAVIPRFDVQPPNIVGGTMKSYQLAGLNWLIRLYETNVNGILADEMGLGKTLQTISLVAYLRQYRNVTGQHLMVVPKSTMGNWVNEFTRWCPDVDVLAFHGNREERADMIRERLAPRAFDVCVTSYEMVLREKGAIKKIPWHLLVVDEAHRLKNESSILSQVLRMFQSKARLLITGTPLQNNLHELWALLNFLMPRLFDSASEFDAFLNVTNDAEDHSNLLSKLHAILRPFLLRRLKTDVAKDIPPKKETLLYVGMSALQREIYRSIFTRDMDAIQGSTKSSKRLLNIVMQLRKAANHPYLFEGVEDRSLPAYGDHMILNSGKMVVLDKLLPRLRALGSRVLVFSQMTRVLDILEDFCHYRDYDYCRIDGSTSSEDRDAQMREFNAEGSSKFIFLLSTRAGGLGINLQTADIVILFDSDWNPQMDLQAQDRAHRIGQKKPVHVYRLVTEHTIEEKVIERAELKLRLDAMVIQQGRLADRSTKMSKGELVALIRYGADEVFRSKDSTITDEDIDIILSKGAERTEQLAAKMGEFERTSLASFAMGDVAGQEAPSADDAFLSLAGAGGKDDGAASDLAFLNKVSEALGKRERVRPRTSYDVDQYYKEVMERDQRSRRKGPSLVPRPKRLPQLFDFQFLRRDRIIELSERELERWSLSLDAPDIDALPPALTDEELAEKEALLAEGYSHWNKRDFNQYLRAMERHGRNAIDQIAKSVPSKTEDEVRAYHETFWSRYTELDGWEKIVKAIEKGEGRLVRANDVQAIIERKLNQCRPDPMSQLEFKYGAQHKGKGYTELNDRYLLVKTGEFGYGEWDRLHVSIRTSPLFLFDYFFKSRSPQELGRRVDILVRLIEKGAEKKNNGDMADDGAARKSSIRKKRVSAPSIDLKPPAKKARNESGGVDIDDDNNDFINVPRQRSTSV</sequence>
<dbReference type="CDD" id="cd00167">
    <property type="entry name" value="SANT"/>
    <property type="match status" value="1"/>
</dbReference>
<dbReference type="PANTHER" id="PTHR45623">
    <property type="entry name" value="CHROMODOMAIN-HELICASE-DNA-BINDING PROTEIN 3-RELATED-RELATED"/>
    <property type="match status" value="1"/>
</dbReference>
<comment type="subcellular location">
    <subcellularLocation>
        <location evidence="1">Nucleus</location>
    </subcellularLocation>
</comment>
<evidence type="ECO:0000259" key="12">
    <source>
        <dbReference type="PROSITE" id="PS51194"/>
    </source>
</evidence>
<dbReference type="SMART" id="SM00490">
    <property type="entry name" value="HELICc"/>
    <property type="match status" value="1"/>
</dbReference>